<feature type="signal peptide" evidence="4">
    <location>
        <begin position="1"/>
        <end position="25"/>
    </location>
</feature>
<evidence type="ECO:0000313" key="6">
    <source>
        <dbReference type="EMBL" id="HET98457.1"/>
    </source>
</evidence>
<dbReference type="PANTHER" id="PTHR30570:SF6">
    <property type="entry name" value="PHOSPHATE-BINDING PROTEIN PSTS"/>
    <property type="match status" value="1"/>
</dbReference>
<dbReference type="InterPro" id="IPR050811">
    <property type="entry name" value="Phosphate_ABC_transporter"/>
</dbReference>
<dbReference type="Proteomes" id="UP000885986">
    <property type="component" value="Unassembled WGS sequence"/>
</dbReference>
<dbReference type="InterPro" id="IPR024370">
    <property type="entry name" value="PBP_domain"/>
</dbReference>
<feature type="domain" description="PBP" evidence="5">
    <location>
        <begin position="41"/>
        <end position="299"/>
    </location>
</feature>
<proteinExistence type="inferred from homology"/>
<accession>A0A7C2XAT3</accession>
<dbReference type="Pfam" id="PF12849">
    <property type="entry name" value="PBP_like_2"/>
    <property type="match status" value="1"/>
</dbReference>
<evidence type="ECO:0000256" key="4">
    <source>
        <dbReference type="RuleBase" id="RU367119"/>
    </source>
</evidence>
<sequence>MEKKSVKKTLLALAALLALPAVASASNLVDPNLKPYKPVSGVSGNIKSIGSDSMNNTMTLWAEGFLGQYPNVQIEIEGKGSGTAPPAMISGTAHFGPMSRPMKNEEIDNFEKRYGYKPVALETSIDMLAVYVNKDNPIQCLTLQQVDAIFSKTRRGGHNQNIRTWGDLGLTGQFANMPISIYGRNSASGTYGFFKDNALFGGDYKDEVKEQPGSSSVVQGTASELGGIGYSGIGYMTADVRAVPLASTPDGKCVSATPENAYTGEYPLARFLYVYINHKPGSTIDPLRREFVRYIFSKEGQEDVVRDGYYPITQVIAKEQLGKIGVR</sequence>
<dbReference type="SUPFAM" id="SSF53850">
    <property type="entry name" value="Periplasmic binding protein-like II"/>
    <property type="match status" value="1"/>
</dbReference>
<dbReference type="EMBL" id="DSDS01000158">
    <property type="protein sequence ID" value="HET98457.1"/>
    <property type="molecule type" value="Genomic_DNA"/>
</dbReference>
<dbReference type="GO" id="GO:0006817">
    <property type="term" value="P:phosphate ion transport"/>
    <property type="evidence" value="ECO:0007669"/>
    <property type="project" value="UniProtKB-UniRule"/>
</dbReference>
<dbReference type="InterPro" id="IPR011862">
    <property type="entry name" value="Phos-bd"/>
</dbReference>
<keyword evidence="3 4" id="KW-0732">Signal</keyword>
<comment type="caution">
    <text evidence="6">The sequence shown here is derived from an EMBL/GenBank/DDBJ whole genome shotgun (WGS) entry which is preliminary data.</text>
</comment>
<feature type="chain" id="PRO_5028517617" description="Phosphate-binding protein" evidence="4">
    <location>
        <begin position="26"/>
        <end position="327"/>
    </location>
</feature>
<evidence type="ECO:0000259" key="5">
    <source>
        <dbReference type="Pfam" id="PF12849"/>
    </source>
</evidence>
<dbReference type="NCBIfam" id="TIGR02136">
    <property type="entry name" value="ptsS_2"/>
    <property type="match status" value="1"/>
</dbReference>
<dbReference type="PANTHER" id="PTHR30570">
    <property type="entry name" value="PERIPLASMIC PHOSPHATE BINDING COMPONENT OF PHOSPHATE ABC TRANSPORTER"/>
    <property type="match status" value="1"/>
</dbReference>
<dbReference type="AlphaFoldDB" id="A0A7C2XAT3"/>
<comment type="function">
    <text evidence="4">Involved in the system for phosphate transport across the cytoplasmic membrane.</text>
</comment>
<evidence type="ECO:0000256" key="1">
    <source>
        <dbReference type="ARBA" id="ARBA00008725"/>
    </source>
</evidence>
<dbReference type="GO" id="GO:0042301">
    <property type="term" value="F:phosphate ion binding"/>
    <property type="evidence" value="ECO:0007669"/>
    <property type="project" value="UniProtKB-UniRule"/>
</dbReference>
<evidence type="ECO:0000256" key="2">
    <source>
        <dbReference type="ARBA" id="ARBA00022448"/>
    </source>
</evidence>
<gene>
    <name evidence="6" type="ORF">ENN98_07175</name>
</gene>
<reference evidence="6" key="1">
    <citation type="journal article" date="2020" name="mSystems">
        <title>Genome- and Community-Level Interaction Insights into Carbon Utilization and Element Cycling Functions of Hydrothermarchaeota in Hydrothermal Sediment.</title>
        <authorList>
            <person name="Zhou Z."/>
            <person name="Liu Y."/>
            <person name="Xu W."/>
            <person name="Pan J."/>
            <person name="Luo Z.H."/>
            <person name="Li M."/>
        </authorList>
    </citation>
    <scope>NUCLEOTIDE SEQUENCE [LARGE SCALE GENOMIC DNA]</scope>
    <source>
        <strain evidence="6">SpSt-1224</strain>
    </source>
</reference>
<comment type="similarity">
    <text evidence="1 4">Belongs to the PstS family.</text>
</comment>
<evidence type="ECO:0000256" key="3">
    <source>
        <dbReference type="ARBA" id="ARBA00022729"/>
    </source>
</evidence>
<name>A0A7C2XAT3_9BACT</name>
<keyword evidence="2 4" id="KW-0813">Transport</keyword>
<protein>
    <recommendedName>
        <fullName evidence="4">Phosphate-binding protein</fullName>
    </recommendedName>
</protein>
<dbReference type="CDD" id="cd13653">
    <property type="entry name" value="PBP2_phosphate_like_1"/>
    <property type="match status" value="1"/>
</dbReference>
<keyword evidence="4" id="KW-0592">Phosphate transport</keyword>
<dbReference type="Gene3D" id="3.40.190.10">
    <property type="entry name" value="Periplasmic binding protein-like II"/>
    <property type="match status" value="2"/>
</dbReference>
<organism evidence="6">
    <name type="scientific">Desulfurivibrio alkaliphilus</name>
    <dbReference type="NCBI Taxonomy" id="427923"/>
    <lineage>
        <taxon>Bacteria</taxon>
        <taxon>Pseudomonadati</taxon>
        <taxon>Thermodesulfobacteriota</taxon>
        <taxon>Desulfobulbia</taxon>
        <taxon>Desulfobulbales</taxon>
        <taxon>Desulfobulbaceae</taxon>
        <taxon>Desulfurivibrio</taxon>
    </lineage>
</organism>